<dbReference type="EMBL" id="CAJNDS010002119">
    <property type="protein sequence ID" value="CAE7337654.1"/>
    <property type="molecule type" value="Genomic_DNA"/>
</dbReference>
<comment type="caution">
    <text evidence="6">The sequence shown here is derived from an EMBL/GenBank/DDBJ whole genome shotgun (WGS) entry which is preliminary data.</text>
</comment>
<protein>
    <submittedName>
        <fullName evidence="6">Abcf3 protein</fullName>
    </submittedName>
</protein>
<evidence type="ECO:0000256" key="1">
    <source>
        <dbReference type="ARBA" id="ARBA00022737"/>
    </source>
</evidence>
<evidence type="ECO:0000313" key="7">
    <source>
        <dbReference type="Proteomes" id="UP000604046"/>
    </source>
</evidence>
<evidence type="ECO:0000256" key="2">
    <source>
        <dbReference type="ARBA" id="ARBA00022741"/>
    </source>
</evidence>
<dbReference type="InterPro" id="IPR017871">
    <property type="entry name" value="ABC_transporter-like_CS"/>
</dbReference>
<reference evidence="6" key="1">
    <citation type="submission" date="2021-02" db="EMBL/GenBank/DDBJ databases">
        <authorList>
            <person name="Dougan E. K."/>
            <person name="Rhodes N."/>
            <person name="Thang M."/>
            <person name="Chan C."/>
        </authorList>
    </citation>
    <scope>NUCLEOTIDE SEQUENCE</scope>
</reference>
<dbReference type="PROSITE" id="PS00211">
    <property type="entry name" value="ABC_TRANSPORTER_1"/>
    <property type="match status" value="2"/>
</dbReference>
<evidence type="ECO:0000256" key="4">
    <source>
        <dbReference type="SAM" id="MobiDB-lite"/>
    </source>
</evidence>
<keyword evidence="3" id="KW-0067">ATP-binding</keyword>
<keyword evidence="2" id="KW-0547">Nucleotide-binding</keyword>
<evidence type="ECO:0000313" key="6">
    <source>
        <dbReference type="EMBL" id="CAE7337654.1"/>
    </source>
</evidence>
<dbReference type="InterPro" id="IPR003593">
    <property type="entry name" value="AAA+_ATPase"/>
</dbReference>
<dbReference type="SMART" id="SM00382">
    <property type="entry name" value="AAA"/>
    <property type="match status" value="2"/>
</dbReference>
<accession>A0A812PCE0</accession>
<keyword evidence="1" id="KW-0677">Repeat</keyword>
<feature type="compositionally biased region" description="Basic residues" evidence="4">
    <location>
        <begin position="105"/>
        <end position="116"/>
    </location>
</feature>
<keyword evidence="7" id="KW-1185">Reference proteome</keyword>
<dbReference type="InterPro" id="IPR003439">
    <property type="entry name" value="ABC_transporter-like_ATP-bd"/>
</dbReference>
<dbReference type="Gene3D" id="3.40.50.300">
    <property type="entry name" value="P-loop containing nucleotide triphosphate hydrolases"/>
    <property type="match status" value="2"/>
</dbReference>
<dbReference type="OrthoDB" id="2110130at2759"/>
<dbReference type="InterPro" id="IPR050611">
    <property type="entry name" value="ABCF"/>
</dbReference>
<dbReference type="Pfam" id="PF12848">
    <property type="entry name" value="ABC_tran_Xtn"/>
    <property type="match status" value="1"/>
</dbReference>
<dbReference type="GO" id="GO:0016887">
    <property type="term" value="F:ATP hydrolysis activity"/>
    <property type="evidence" value="ECO:0007669"/>
    <property type="project" value="InterPro"/>
</dbReference>
<dbReference type="PANTHER" id="PTHR19211:SF14">
    <property type="entry name" value="ATP-BINDING CASSETTE SUB-FAMILY F MEMBER 1"/>
    <property type="match status" value="1"/>
</dbReference>
<dbReference type="Proteomes" id="UP000604046">
    <property type="component" value="Unassembled WGS sequence"/>
</dbReference>
<dbReference type="InterPro" id="IPR032781">
    <property type="entry name" value="ABC_tran_Xtn"/>
</dbReference>
<name>A0A812PCE0_9DINO</name>
<dbReference type="Pfam" id="PF00005">
    <property type="entry name" value="ABC_tran"/>
    <property type="match status" value="2"/>
</dbReference>
<sequence>MLTLLRLQQFLVSQELNAEVANYLSSVFDECGGEGVVNAAKPFLPEGALHALRLLAAQDQKCSATAPTHEPSVRSAKLSSTGEGADADPEPDVAATKVSRLSKMERRHAKAKAKSKNKSEKRESQESLVNARHLEDVAAFGTAETEDGLDAFDSFAVCWGRIGRHRLKNAEASRDITLPCVHLGIVTDQGQKDLVCGSSLKIMRGRRYGLIGRNGCGKTTLLRRIARRQLPGPPALRYGYVAQELVGSDETVLETACMGDAEYKALVHERNRLEKCLEARSSDPELAETFLEVVQRLDEIEQSFGHSGLEGHARLVLLGLQFTAEMLDLPTRALSGGWKMRLALAQALLSRADCLLLDEPTNHLDLAGVLWLQEFLMHKLDPTCMLLMISHDRAFLDTVVTDIVEIRQKQIRQGPGNYSQWAEMREQERSAVSAKLEANEREHERTKEMIQHMRQSACKKGKEGDANKLRQAKQREVQLYGKVSSSGESKTYGRLELADFNGKTVDIKALAAQVLVSEEKMQIKLPEPELLQGALLQLDGASYMREGNRCILSNVKLLLEPRSRVAVVGSNGAGKTTLLRWLEGHQWPENKATRHPKLKVAHVSQHHLECLEEHLDKVCLDWLRKELPAPEPGLQDPSALSNASRDEQLFGYLANFGLGGKLAKQKIGTLSGGQKARLAFAGALWFKPHLLLLDEPTNHLDIETLDSLAAALKVFPGAVVIVSHNQAFLKEVCTELWTIKAGKLARSGRGSEGFGSEFEAYKGKVLRSLAWSDSG</sequence>
<feature type="domain" description="ABC transporter" evidence="5">
    <location>
        <begin position="536"/>
        <end position="766"/>
    </location>
</feature>
<feature type="region of interest" description="Disordered" evidence="4">
    <location>
        <begin position="449"/>
        <end position="471"/>
    </location>
</feature>
<dbReference type="FunFam" id="3.40.50.300:FF:001197">
    <property type="entry name" value="Putative ATP-binding cassette family ATPase"/>
    <property type="match status" value="1"/>
</dbReference>
<dbReference type="InterPro" id="IPR027417">
    <property type="entry name" value="P-loop_NTPase"/>
</dbReference>
<dbReference type="SUPFAM" id="SSF52540">
    <property type="entry name" value="P-loop containing nucleoside triphosphate hydrolases"/>
    <property type="match status" value="2"/>
</dbReference>
<evidence type="ECO:0000259" key="5">
    <source>
        <dbReference type="PROSITE" id="PS50893"/>
    </source>
</evidence>
<dbReference type="GO" id="GO:0005524">
    <property type="term" value="F:ATP binding"/>
    <property type="evidence" value="ECO:0007669"/>
    <property type="project" value="UniProtKB-KW"/>
</dbReference>
<dbReference type="PROSITE" id="PS50893">
    <property type="entry name" value="ABC_TRANSPORTER_2"/>
    <property type="match status" value="2"/>
</dbReference>
<dbReference type="AlphaFoldDB" id="A0A812PCE0"/>
<gene>
    <name evidence="6" type="primary">Abcf3</name>
    <name evidence="6" type="ORF">SNAT2548_LOCUS17673</name>
</gene>
<feature type="region of interest" description="Disordered" evidence="4">
    <location>
        <begin position="63"/>
        <end position="128"/>
    </location>
</feature>
<feature type="domain" description="ABC transporter" evidence="5">
    <location>
        <begin position="176"/>
        <end position="434"/>
    </location>
</feature>
<organism evidence="6 7">
    <name type="scientific">Symbiodinium natans</name>
    <dbReference type="NCBI Taxonomy" id="878477"/>
    <lineage>
        <taxon>Eukaryota</taxon>
        <taxon>Sar</taxon>
        <taxon>Alveolata</taxon>
        <taxon>Dinophyceae</taxon>
        <taxon>Suessiales</taxon>
        <taxon>Symbiodiniaceae</taxon>
        <taxon>Symbiodinium</taxon>
    </lineage>
</organism>
<dbReference type="PANTHER" id="PTHR19211">
    <property type="entry name" value="ATP-BINDING TRANSPORT PROTEIN-RELATED"/>
    <property type="match status" value="1"/>
</dbReference>
<feature type="compositionally biased region" description="Basic and acidic residues" evidence="4">
    <location>
        <begin position="460"/>
        <end position="471"/>
    </location>
</feature>
<dbReference type="CDD" id="cd03221">
    <property type="entry name" value="ABCF_EF-3"/>
    <property type="match status" value="2"/>
</dbReference>
<proteinExistence type="predicted"/>
<evidence type="ECO:0000256" key="3">
    <source>
        <dbReference type="ARBA" id="ARBA00022840"/>
    </source>
</evidence>
<dbReference type="FunFam" id="3.40.50.300:FF:000011">
    <property type="entry name" value="Putative ABC transporter ATP-binding component"/>
    <property type="match status" value="1"/>
</dbReference>